<feature type="domain" description="S1 motif" evidence="6">
    <location>
        <begin position="107"/>
        <end position="173"/>
    </location>
</feature>
<dbReference type="GO" id="GO:0003729">
    <property type="term" value="F:mRNA binding"/>
    <property type="evidence" value="ECO:0007669"/>
    <property type="project" value="UniProtKB-ARBA"/>
</dbReference>
<evidence type="ECO:0000256" key="4">
    <source>
        <dbReference type="ARBA" id="ARBA00025604"/>
    </source>
</evidence>
<dbReference type="GO" id="GO:0005840">
    <property type="term" value="C:ribosome"/>
    <property type="evidence" value="ECO:0007669"/>
    <property type="project" value="UniProtKB-KW"/>
</dbReference>
<name>C0BWI1_9FIRM</name>
<dbReference type="Proteomes" id="UP000004893">
    <property type="component" value="Unassembled WGS sequence"/>
</dbReference>
<feature type="compositionally biased region" description="Acidic residues" evidence="5">
    <location>
        <begin position="357"/>
        <end position="376"/>
    </location>
</feature>
<dbReference type="GO" id="GO:1990904">
    <property type="term" value="C:ribonucleoprotein complex"/>
    <property type="evidence" value="ECO:0007669"/>
    <property type="project" value="UniProtKB-KW"/>
</dbReference>
<dbReference type="EMBL" id="ABYI02000006">
    <property type="protein sequence ID" value="EEG75663.1"/>
    <property type="molecule type" value="Genomic_DNA"/>
</dbReference>
<evidence type="ECO:0000259" key="6">
    <source>
        <dbReference type="PROSITE" id="PS50126"/>
    </source>
</evidence>
<comment type="function">
    <text evidence="4">Binds mRNA; thus facilitating recognition of the initiation point. It is needed to translate mRNA with a short Shine-Dalgarno (SD) purine-rich sequence.</text>
</comment>
<dbReference type="InterPro" id="IPR050437">
    <property type="entry name" value="Ribos_protein_bS1-like"/>
</dbReference>
<dbReference type="FunFam" id="2.40.50.140:FF:000051">
    <property type="entry name" value="RNA-binding transcriptional accessory protein"/>
    <property type="match status" value="1"/>
</dbReference>
<dbReference type="Gene3D" id="2.40.50.140">
    <property type="entry name" value="Nucleic acid-binding proteins"/>
    <property type="match status" value="3"/>
</dbReference>
<dbReference type="PANTHER" id="PTHR10724:SF7">
    <property type="entry name" value="SMALL RIBOSOMAL SUBUNIT PROTEIN BS1C"/>
    <property type="match status" value="1"/>
</dbReference>
<feature type="region of interest" description="Disordered" evidence="5">
    <location>
        <begin position="348"/>
        <end position="376"/>
    </location>
</feature>
<evidence type="ECO:0000256" key="3">
    <source>
        <dbReference type="ARBA" id="ARBA00023274"/>
    </source>
</evidence>
<accession>C0BWI1</accession>
<evidence type="ECO:0000313" key="7">
    <source>
        <dbReference type="EMBL" id="EEG75663.1"/>
    </source>
</evidence>
<protein>
    <submittedName>
        <fullName evidence="7">Ribosomal protein S1</fullName>
    </submittedName>
</protein>
<keyword evidence="2 7" id="KW-0689">Ribosomal protein</keyword>
<reference evidence="7" key="1">
    <citation type="submission" date="2009-02" db="EMBL/GenBank/DDBJ databases">
        <authorList>
            <person name="Fulton L."/>
            <person name="Clifton S."/>
            <person name="Fulton B."/>
            <person name="Xu J."/>
            <person name="Minx P."/>
            <person name="Pepin K.H."/>
            <person name="Johnson M."/>
            <person name="Bhonagiri V."/>
            <person name="Nash W.E."/>
            <person name="Mardis E.R."/>
            <person name="Wilson R.K."/>
        </authorList>
    </citation>
    <scope>NUCLEOTIDE SEQUENCE [LARGE SCALE GENOMIC DNA]</scope>
    <source>
        <strain evidence="7">DSM 15053</strain>
    </source>
</reference>
<organism evidence="7 8">
    <name type="scientific">[Clostridium] hylemonae DSM 15053</name>
    <dbReference type="NCBI Taxonomy" id="553973"/>
    <lineage>
        <taxon>Bacteria</taxon>
        <taxon>Bacillati</taxon>
        <taxon>Bacillota</taxon>
        <taxon>Clostridia</taxon>
        <taxon>Lachnospirales</taxon>
        <taxon>Lachnospiraceae</taxon>
    </lineage>
</organism>
<dbReference type="SMART" id="SM00316">
    <property type="entry name" value="S1"/>
    <property type="match status" value="4"/>
</dbReference>
<dbReference type="InterPro" id="IPR012340">
    <property type="entry name" value="NA-bd_OB-fold"/>
</dbReference>
<dbReference type="STRING" id="553973.CLOHYLEM_04164"/>
<dbReference type="SUPFAM" id="SSF50249">
    <property type="entry name" value="Nucleic acid-binding proteins"/>
    <property type="match status" value="4"/>
</dbReference>
<evidence type="ECO:0000313" key="8">
    <source>
        <dbReference type="Proteomes" id="UP000004893"/>
    </source>
</evidence>
<sequence>MSELTFEQMLEESFKTIRNGEVVDGTVIDVKPDEIILNIGYKADGIITRSEYTNEPNVDLTTMVSVGDEMTAKVLKVNDGEGQVLLTYKRLAAEKGNERLKEAYENKEVLKAPVAQILGGGLSVVIEEARVFIPASLVSDTYEKDLSKYQDQEIEFVISEFNPRRNRVIGDRRQLLVAARAEKQKELFEKLQIGDTVEGTVKNVTDFGAFIDLGGVDGLLHISEMSWGRVENPKKVFQVGDIVKVLIKDINDTKIALSLKFPETNPWANASDDYAVGTSITGRVARMTDFGAFVELAPGVDALLHVSQISRAHVDKPSDVLSVGQEITAKIVDLNEAEKKISLSMKALEPDTPVQESVEDVADDASETYEDTTTEQ</sequence>
<dbReference type="InterPro" id="IPR003029">
    <property type="entry name" value="S1_domain"/>
</dbReference>
<feature type="domain" description="S1 motif" evidence="6">
    <location>
        <begin position="194"/>
        <end position="260"/>
    </location>
</feature>
<dbReference type="NCBIfam" id="NF005208">
    <property type="entry name" value="PRK06676.1"/>
    <property type="match status" value="1"/>
</dbReference>
<dbReference type="GO" id="GO:0005737">
    <property type="term" value="C:cytoplasm"/>
    <property type="evidence" value="ECO:0007669"/>
    <property type="project" value="UniProtKB-ARBA"/>
</dbReference>
<feature type="domain" description="S1 motif" evidence="6">
    <location>
        <begin position="20"/>
        <end position="89"/>
    </location>
</feature>
<dbReference type="FunFam" id="2.40.50.140:FF:000103">
    <property type="entry name" value="protein RRP5 homolog"/>
    <property type="match status" value="1"/>
</dbReference>
<dbReference type="CDD" id="cd05687">
    <property type="entry name" value="S1_RPS1_repeat_ec1_hs1"/>
    <property type="match status" value="1"/>
</dbReference>
<proteinExistence type="inferred from homology"/>
<dbReference type="OrthoDB" id="9804077at2"/>
<evidence type="ECO:0000256" key="2">
    <source>
        <dbReference type="ARBA" id="ARBA00022980"/>
    </source>
</evidence>
<dbReference type="HOGENOM" id="CLU_015805_4_0_9"/>
<evidence type="ECO:0000256" key="1">
    <source>
        <dbReference type="ARBA" id="ARBA00006767"/>
    </source>
</evidence>
<dbReference type="RefSeq" id="WP_006441494.1">
    <property type="nucleotide sequence ID" value="NZ_CP036524.1"/>
</dbReference>
<dbReference type="GO" id="GO:0003735">
    <property type="term" value="F:structural constituent of ribosome"/>
    <property type="evidence" value="ECO:0007669"/>
    <property type="project" value="TreeGrafter"/>
</dbReference>
<gene>
    <name evidence="7" type="ORF">CLOHYLEM_04164</name>
</gene>
<dbReference type="CDD" id="cd04465">
    <property type="entry name" value="S1_RPS1_repeat_ec2_hs2"/>
    <property type="match status" value="1"/>
</dbReference>
<dbReference type="AlphaFoldDB" id="C0BWI1"/>
<feature type="domain" description="S1 motif" evidence="6">
    <location>
        <begin position="277"/>
        <end position="346"/>
    </location>
</feature>
<dbReference type="PANTHER" id="PTHR10724">
    <property type="entry name" value="30S RIBOSOMAL PROTEIN S1"/>
    <property type="match status" value="1"/>
</dbReference>
<evidence type="ECO:0000256" key="5">
    <source>
        <dbReference type="SAM" id="MobiDB-lite"/>
    </source>
</evidence>
<comment type="similarity">
    <text evidence="1">Belongs to the bacterial ribosomal protein bS1 family.</text>
</comment>
<keyword evidence="3" id="KW-0687">Ribonucleoprotein</keyword>
<comment type="caution">
    <text evidence="7">The sequence shown here is derived from an EMBL/GenBank/DDBJ whole genome shotgun (WGS) entry which is preliminary data.</text>
</comment>
<dbReference type="PROSITE" id="PS50126">
    <property type="entry name" value="S1"/>
    <property type="match status" value="4"/>
</dbReference>
<dbReference type="GO" id="GO:0006412">
    <property type="term" value="P:translation"/>
    <property type="evidence" value="ECO:0007669"/>
    <property type="project" value="TreeGrafter"/>
</dbReference>
<dbReference type="CDD" id="cd05688">
    <property type="entry name" value="S1_RPS1_repeat_ec3"/>
    <property type="match status" value="1"/>
</dbReference>
<keyword evidence="8" id="KW-1185">Reference proteome</keyword>
<reference evidence="7" key="2">
    <citation type="submission" date="2013-06" db="EMBL/GenBank/DDBJ databases">
        <title>Draft genome sequence of Clostridium hylemonae (DSM 15053).</title>
        <authorList>
            <person name="Sudarsanam P."/>
            <person name="Ley R."/>
            <person name="Guruge J."/>
            <person name="Turnbaugh P.J."/>
            <person name="Mahowald M."/>
            <person name="Liep D."/>
            <person name="Gordon J."/>
        </authorList>
    </citation>
    <scope>NUCLEOTIDE SEQUENCE</scope>
    <source>
        <strain evidence="7">DSM 15053</strain>
    </source>
</reference>
<dbReference type="eggNOG" id="COG0539">
    <property type="taxonomic scope" value="Bacteria"/>
</dbReference>
<dbReference type="Pfam" id="PF00575">
    <property type="entry name" value="S1"/>
    <property type="match status" value="4"/>
</dbReference>
<dbReference type="PRINTS" id="PR00681">
    <property type="entry name" value="RIBOSOMALS1"/>
</dbReference>
<dbReference type="InterPro" id="IPR035104">
    <property type="entry name" value="Ribosomal_protein_S1-like"/>
</dbReference>